<dbReference type="NCBIfam" id="TIGR00229">
    <property type="entry name" value="sensory_box"/>
    <property type="match status" value="1"/>
</dbReference>
<evidence type="ECO:0000256" key="7">
    <source>
        <dbReference type="ARBA" id="ARBA00022741"/>
    </source>
</evidence>
<dbReference type="Pfam" id="PF13426">
    <property type="entry name" value="PAS_9"/>
    <property type="match status" value="1"/>
</dbReference>
<dbReference type="PRINTS" id="PR00344">
    <property type="entry name" value="BCTRLSENSOR"/>
</dbReference>
<keyword evidence="8" id="KW-0418">Kinase</keyword>
<dbReference type="PANTHER" id="PTHR42878:SF7">
    <property type="entry name" value="SENSOR HISTIDINE KINASE GLRK"/>
    <property type="match status" value="1"/>
</dbReference>
<dbReference type="PROSITE" id="PS50113">
    <property type="entry name" value="PAC"/>
    <property type="match status" value="1"/>
</dbReference>
<dbReference type="PROSITE" id="PS50109">
    <property type="entry name" value="HIS_KIN"/>
    <property type="match status" value="1"/>
</dbReference>
<dbReference type="InterPro" id="IPR003661">
    <property type="entry name" value="HisK_dim/P_dom"/>
</dbReference>
<feature type="transmembrane region" description="Helical" evidence="13">
    <location>
        <begin position="235"/>
        <end position="253"/>
    </location>
</feature>
<evidence type="ECO:0000256" key="9">
    <source>
        <dbReference type="ARBA" id="ARBA00022840"/>
    </source>
</evidence>
<organism evidence="17 18">
    <name type="scientific">Natrinema hispanicum</name>
    <dbReference type="NCBI Taxonomy" id="392421"/>
    <lineage>
        <taxon>Archaea</taxon>
        <taxon>Methanobacteriati</taxon>
        <taxon>Methanobacteriota</taxon>
        <taxon>Stenosarchaea group</taxon>
        <taxon>Halobacteria</taxon>
        <taxon>Halobacteriales</taxon>
        <taxon>Natrialbaceae</taxon>
        <taxon>Natrinema</taxon>
    </lineage>
</organism>
<dbReference type="InterPro" id="IPR001610">
    <property type="entry name" value="PAC"/>
</dbReference>
<keyword evidence="5" id="KW-0808">Transferase</keyword>
<dbReference type="InterPro" id="IPR035965">
    <property type="entry name" value="PAS-like_dom_sf"/>
</dbReference>
<evidence type="ECO:0000256" key="5">
    <source>
        <dbReference type="ARBA" id="ARBA00022679"/>
    </source>
</evidence>
<feature type="transmembrane region" description="Helical" evidence="13">
    <location>
        <begin position="67"/>
        <end position="83"/>
    </location>
</feature>
<dbReference type="GO" id="GO:0007234">
    <property type="term" value="P:osmosensory signaling via phosphorelay pathway"/>
    <property type="evidence" value="ECO:0007669"/>
    <property type="project" value="TreeGrafter"/>
</dbReference>
<evidence type="ECO:0000256" key="3">
    <source>
        <dbReference type="ARBA" id="ARBA00012438"/>
    </source>
</evidence>
<comment type="caution">
    <text evidence="17">The sequence shown here is derived from an EMBL/GenBank/DDBJ whole genome shotgun (WGS) entry which is preliminary data.</text>
</comment>
<accession>A0A482YII7</accession>
<keyword evidence="7" id="KW-0547">Nucleotide-binding</keyword>
<dbReference type="GO" id="GO:0016020">
    <property type="term" value="C:membrane"/>
    <property type="evidence" value="ECO:0007669"/>
    <property type="project" value="UniProtKB-SubCell"/>
</dbReference>
<evidence type="ECO:0000256" key="2">
    <source>
        <dbReference type="ARBA" id="ARBA00004141"/>
    </source>
</evidence>
<dbReference type="GO" id="GO:0005524">
    <property type="term" value="F:ATP binding"/>
    <property type="evidence" value="ECO:0007669"/>
    <property type="project" value="UniProtKB-KW"/>
</dbReference>
<gene>
    <name evidence="17" type="ORF">BDK88_0613</name>
</gene>
<dbReference type="Pfam" id="PF02518">
    <property type="entry name" value="HATPase_c"/>
    <property type="match status" value="1"/>
</dbReference>
<keyword evidence="4" id="KW-0597">Phosphoprotein</keyword>
<dbReference type="CDD" id="cd00075">
    <property type="entry name" value="HATPase"/>
    <property type="match status" value="1"/>
</dbReference>
<dbReference type="GO" id="GO:0000156">
    <property type="term" value="F:phosphorelay response regulator activity"/>
    <property type="evidence" value="ECO:0007669"/>
    <property type="project" value="TreeGrafter"/>
</dbReference>
<evidence type="ECO:0000259" key="15">
    <source>
        <dbReference type="PROSITE" id="PS50112"/>
    </source>
</evidence>
<dbReference type="InterPro" id="IPR036890">
    <property type="entry name" value="HATPase_C_sf"/>
</dbReference>
<dbReference type="SUPFAM" id="SSF55785">
    <property type="entry name" value="PYP-like sensor domain (PAS domain)"/>
    <property type="match status" value="1"/>
</dbReference>
<dbReference type="GO" id="GO:0030295">
    <property type="term" value="F:protein kinase activator activity"/>
    <property type="evidence" value="ECO:0007669"/>
    <property type="project" value="TreeGrafter"/>
</dbReference>
<sequence>MKVLISPDSYVFDRLPAADCLTRPRRRDTAIRIVAADASRCSYTDTLGRERVQVAVSSMVSWWRTHVGALVGVAGGVGVLYAIQLQNFLLFHSLVELVSILIAAVVFLITWNAREELDRSFLVILGVSYLFVGGVDLLHVLTYKGMGVFPGTGPNLPTQLWVLGRYLEAGSLLAAGIVGLVVGERDDLEWTGNTLCALVMGYAAIVALGLGSIFVVDWFPQMYVEGSGLTRVKVASEYVVIALFAASLGLLYGQRETFNRRLFQFLAGSILLTMGAELAFTFYVDVYGISNAVGHFLKLASFYLIYLSVVKMGIKEPQKTLYRALAKREAEARKFKKAADYSGHAVLITDRDGTIQYVNSAWEAITGYSAAEARGRNPRLLNSGEHDEAFYDELWSTILAGDVWEGEIVNERQDGDRYVIHQTIAPIFGEDETIQNFVAIHGDITDQKVYQRQLESDLHQSVTQLQVLARVLRHNIRNEVNVIAGNAEMIQELSDDTDDIAPMAGRIVDASDHLLAQADKQREIVQFLSAPSTTTILELSAVVDDIVSQLEQQYPRADITIDIPADLVLRTLPELEQAITEVVENAIVHTECGTPTVTISARSRDRMVEIRVEDNGPGIPAAERQVIAGDAEIDALLHSNGMGLWLVDHIVMEAGGTIRFEDAQSRGSIVTLTLPRNGTLSDRSDSSTPIATTR</sequence>
<evidence type="ECO:0000256" key="1">
    <source>
        <dbReference type="ARBA" id="ARBA00000085"/>
    </source>
</evidence>
<evidence type="ECO:0000256" key="10">
    <source>
        <dbReference type="ARBA" id="ARBA00022989"/>
    </source>
</evidence>
<dbReference type="InterPro" id="IPR005467">
    <property type="entry name" value="His_kinase_dom"/>
</dbReference>
<dbReference type="SMART" id="SM00387">
    <property type="entry name" value="HATPase_c"/>
    <property type="match status" value="1"/>
</dbReference>
<dbReference type="CDD" id="cd00082">
    <property type="entry name" value="HisKA"/>
    <property type="match status" value="1"/>
</dbReference>
<dbReference type="Pfam" id="PF17159">
    <property type="entry name" value="MASE3"/>
    <property type="match status" value="1"/>
</dbReference>
<feature type="transmembrane region" description="Helical" evidence="13">
    <location>
        <begin position="265"/>
        <end position="284"/>
    </location>
</feature>
<dbReference type="Gene3D" id="3.30.565.10">
    <property type="entry name" value="Histidine kinase-like ATPase, C-terminal domain"/>
    <property type="match status" value="1"/>
</dbReference>
<keyword evidence="10 13" id="KW-1133">Transmembrane helix</keyword>
<feature type="domain" description="Histidine kinase" evidence="14">
    <location>
        <begin position="471"/>
        <end position="678"/>
    </location>
</feature>
<evidence type="ECO:0000313" key="18">
    <source>
        <dbReference type="Proteomes" id="UP000291097"/>
    </source>
</evidence>
<proteinExistence type="predicted"/>
<evidence type="ECO:0000256" key="8">
    <source>
        <dbReference type="ARBA" id="ARBA00022777"/>
    </source>
</evidence>
<dbReference type="InterPro" id="IPR000014">
    <property type="entry name" value="PAS"/>
</dbReference>
<feature type="transmembrane region" description="Helical" evidence="13">
    <location>
        <begin position="163"/>
        <end position="183"/>
    </location>
</feature>
<evidence type="ECO:0000313" key="17">
    <source>
        <dbReference type="EMBL" id="RZV11732.1"/>
    </source>
</evidence>
<dbReference type="SMART" id="SM00091">
    <property type="entry name" value="PAS"/>
    <property type="match status" value="1"/>
</dbReference>
<keyword evidence="9" id="KW-0067">ATP-binding</keyword>
<feature type="transmembrane region" description="Helical" evidence="13">
    <location>
        <begin position="121"/>
        <end position="143"/>
    </location>
</feature>
<keyword evidence="6 13" id="KW-0812">Transmembrane</keyword>
<evidence type="ECO:0000256" key="6">
    <source>
        <dbReference type="ARBA" id="ARBA00022692"/>
    </source>
</evidence>
<evidence type="ECO:0000256" key="11">
    <source>
        <dbReference type="ARBA" id="ARBA00023012"/>
    </source>
</evidence>
<dbReference type="PROSITE" id="PS50112">
    <property type="entry name" value="PAS"/>
    <property type="match status" value="1"/>
</dbReference>
<feature type="transmembrane region" description="Helical" evidence="13">
    <location>
        <begin position="89"/>
        <end position="109"/>
    </location>
</feature>
<comment type="catalytic activity">
    <reaction evidence="1">
        <text>ATP + protein L-histidine = ADP + protein N-phospho-L-histidine.</text>
        <dbReference type="EC" id="2.7.13.3"/>
    </reaction>
</comment>
<evidence type="ECO:0000256" key="4">
    <source>
        <dbReference type="ARBA" id="ARBA00022553"/>
    </source>
</evidence>
<name>A0A482YII7_9EURY</name>
<dbReference type="InterPro" id="IPR033425">
    <property type="entry name" value="MASE3"/>
</dbReference>
<dbReference type="Proteomes" id="UP000291097">
    <property type="component" value="Unassembled WGS sequence"/>
</dbReference>
<dbReference type="InterPro" id="IPR000700">
    <property type="entry name" value="PAS-assoc_C"/>
</dbReference>
<dbReference type="SUPFAM" id="SSF55874">
    <property type="entry name" value="ATPase domain of HSP90 chaperone/DNA topoisomerase II/histidine kinase"/>
    <property type="match status" value="1"/>
</dbReference>
<dbReference type="PANTHER" id="PTHR42878">
    <property type="entry name" value="TWO-COMPONENT HISTIDINE KINASE"/>
    <property type="match status" value="1"/>
</dbReference>
<dbReference type="InterPro" id="IPR004358">
    <property type="entry name" value="Sig_transdc_His_kin-like_C"/>
</dbReference>
<dbReference type="GO" id="GO:0000155">
    <property type="term" value="F:phosphorelay sensor kinase activity"/>
    <property type="evidence" value="ECO:0007669"/>
    <property type="project" value="InterPro"/>
</dbReference>
<feature type="transmembrane region" description="Helical" evidence="13">
    <location>
        <begin position="195"/>
        <end position="215"/>
    </location>
</feature>
<evidence type="ECO:0000256" key="13">
    <source>
        <dbReference type="SAM" id="Phobius"/>
    </source>
</evidence>
<keyword evidence="11" id="KW-0902">Two-component regulatory system</keyword>
<dbReference type="EMBL" id="SHMP01000003">
    <property type="protein sequence ID" value="RZV11732.1"/>
    <property type="molecule type" value="Genomic_DNA"/>
</dbReference>
<feature type="domain" description="PAS" evidence="15">
    <location>
        <begin position="331"/>
        <end position="377"/>
    </location>
</feature>
<evidence type="ECO:0000259" key="14">
    <source>
        <dbReference type="PROSITE" id="PS50109"/>
    </source>
</evidence>
<evidence type="ECO:0000256" key="12">
    <source>
        <dbReference type="ARBA" id="ARBA00023136"/>
    </source>
</evidence>
<evidence type="ECO:0000259" key="16">
    <source>
        <dbReference type="PROSITE" id="PS50113"/>
    </source>
</evidence>
<dbReference type="SMART" id="SM00086">
    <property type="entry name" value="PAC"/>
    <property type="match status" value="1"/>
</dbReference>
<protein>
    <recommendedName>
        <fullName evidence="3">histidine kinase</fullName>
        <ecNumber evidence="3">2.7.13.3</ecNumber>
    </recommendedName>
</protein>
<dbReference type="AlphaFoldDB" id="A0A482YII7"/>
<comment type="subcellular location">
    <subcellularLocation>
        <location evidence="2">Membrane</location>
        <topology evidence="2">Multi-pass membrane protein</topology>
    </subcellularLocation>
</comment>
<keyword evidence="12 13" id="KW-0472">Membrane</keyword>
<reference evidence="17 18" key="1">
    <citation type="submission" date="2019-02" db="EMBL/GenBank/DDBJ databases">
        <title>Genomic Encyclopedia of Archaeal and Bacterial Type Strains, Phase II (KMG-II): from individual species to whole genera.</title>
        <authorList>
            <person name="Goeker M."/>
        </authorList>
    </citation>
    <scope>NUCLEOTIDE SEQUENCE [LARGE SCALE GENOMIC DNA]</scope>
    <source>
        <strain evidence="17 18">DSM 18328</strain>
    </source>
</reference>
<dbReference type="EC" id="2.7.13.3" evidence="3"/>
<dbReference type="InterPro" id="IPR050351">
    <property type="entry name" value="BphY/WalK/GraS-like"/>
</dbReference>
<dbReference type="Gene3D" id="3.30.450.20">
    <property type="entry name" value="PAS domain"/>
    <property type="match status" value="1"/>
</dbReference>
<feature type="domain" description="PAC" evidence="16">
    <location>
        <begin position="402"/>
        <end position="456"/>
    </location>
</feature>
<dbReference type="CDD" id="cd00130">
    <property type="entry name" value="PAS"/>
    <property type="match status" value="1"/>
</dbReference>
<dbReference type="InterPro" id="IPR003594">
    <property type="entry name" value="HATPase_dom"/>
</dbReference>